<dbReference type="AlphaFoldDB" id="A0A7Y9DVG9"/>
<gene>
    <name evidence="1" type="ORF">BJ983_002278</name>
</gene>
<protein>
    <submittedName>
        <fullName evidence="1">Uncharacterized protein (DUF2252 family)</fullName>
    </submittedName>
</protein>
<dbReference type="PANTHER" id="PTHR39441">
    <property type="entry name" value="DUF2252 DOMAIN-CONTAINING PROTEIN"/>
    <property type="match status" value="1"/>
</dbReference>
<accession>A0A7Y9DVG9</accession>
<evidence type="ECO:0000313" key="2">
    <source>
        <dbReference type="Proteomes" id="UP000535890"/>
    </source>
</evidence>
<dbReference type="InterPro" id="IPR011009">
    <property type="entry name" value="Kinase-like_dom_sf"/>
</dbReference>
<dbReference type="Proteomes" id="UP000535890">
    <property type="component" value="Unassembled WGS sequence"/>
</dbReference>
<keyword evidence="2" id="KW-1185">Reference proteome</keyword>
<evidence type="ECO:0000313" key="1">
    <source>
        <dbReference type="EMBL" id="NYD36176.1"/>
    </source>
</evidence>
<name>A0A7Y9DVG9_9PSEU</name>
<proteinExistence type="predicted"/>
<organism evidence="1 2">
    <name type="scientific">Actinomycetospora corticicola</name>
    <dbReference type="NCBI Taxonomy" id="663602"/>
    <lineage>
        <taxon>Bacteria</taxon>
        <taxon>Bacillati</taxon>
        <taxon>Actinomycetota</taxon>
        <taxon>Actinomycetes</taxon>
        <taxon>Pseudonocardiales</taxon>
        <taxon>Pseudonocardiaceae</taxon>
        <taxon>Actinomycetospora</taxon>
    </lineage>
</organism>
<dbReference type="EMBL" id="JACCBN010000001">
    <property type="protein sequence ID" value="NYD36176.1"/>
    <property type="molecule type" value="Genomic_DNA"/>
</dbReference>
<dbReference type="InterPro" id="IPR018721">
    <property type="entry name" value="DUF2252"/>
</dbReference>
<dbReference type="SUPFAM" id="SSF56112">
    <property type="entry name" value="Protein kinase-like (PK-like)"/>
    <property type="match status" value="1"/>
</dbReference>
<dbReference type="RefSeq" id="WP_425484752.1">
    <property type="nucleotide sequence ID" value="NZ_BAABHP010000007.1"/>
</dbReference>
<comment type="caution">
    <text evidence="1">The sequence shown here is derived from an EMBL/GenBank/DDBJ whole genome shotgun (WGS) entry which is preliminary data.</text>
</comment>
<dbReference type="Pfam" id="PF10009">
    <property type="entry name" value="DUF2252"/>
    <property type="match status" value="1"/>
</dbReference>
<sequence>MTQHVETGPAETAQADLSALAIDDDEARTGFIVDTLTDAFADLMTASPAAFRSKFRKMAGDPFAFYRGSACLFYADVVRLDDPWADERTSRVWIQGDLHAENFGTYMDGDGALVFALNDFDEAYLGAFTWDLRRLVASVALLGWSKAFSDETVSALVTTYVRAYLAALRSFHGNAGELDHALRRSGTDGAVRAALQRSRESSREALLARITEIEGDDRVFRSGPGVRRLDDAERAEVVEAFGRYLDTIPADKRLPDVAYEVVDVVGRSGFGIGSAGLPAYNVLIEGFNEALDNDVVISMKQAVVAAPSRVVTDERVASAFVHHGQRTALSQRALQAHADRLLGWTELRGVGYVVSELSPYEADLDWDDVTEPADVDAVLRYLGHATARAHAVADRDAEDADLVGFQVEDAVLEVVSGREDEFVADLVGFAHAYARVVRDDHRRFVEAFRSDRIPGVSGTA</sequence>
<reference evidence="1 2" key="1">
    <citation type="submission" date="2020-07" db="EMBL/GenBank/DDBJ databases">
        <title>Sequencing the genomes of 1000 actinobacteria strains.</title>
        <authorList>
            <person name="Klenk H.-P."/>
        </authorList>
    </citation>
    <scope>NUCLEOTIDE SEQUENCE [LARGE SCALE GENOMIC DNA]</scope>
    <source>
        <strain evidence="1 2">DSM 45772</strain>
    </source>
</reference>
<dbReference type="PANTHER" id="PTHR39441:SF1">
    <property type="entry name" value="DUF2252 DOMAIN-CONTAINING PROTEIN"/>
    <property type="match status" value="1"/>
</dbReference>